<evidence type="ECO:0000259" key="5">
    <source>
        <dbReference type="PROSITE" id="PS51460"/>
    </source>
</evidence>
<feature type="compositionally biased region" description="Basic and acidic residues" evidence="4">
    <location>
        <begin position="198"/>
        <end position="212"/>
    </location>
</feature>
<keyword evidence="3" id="KW-0206">Cytoskeleton</keyword>
<dbReference type="GeneID" id="40723379"/>
<comment type="subcellular location">
    <subcellularLocation>
        <location evidence="1">Cytoplasm</location>
        <location evidence="1">Cytoskeleton</location>
    </subcellularLocation>
</comment>
<dbReference type="InterPro" id="IPR036534">
    <property type="entry name" value="GAR_dom_sf"/>
</dbReference>
<organism evidence="6 7">
    <name type="scientific">Sporisorium graminicola</name>
    <dbReference type="NCBI Taxonomy" id="280036"/>
    <lineage>
        <taxon>Eukaryota</taxon>
        <taxon>Fungi</taxon>
        <taxon>Dikarya</taxon>
        <taxon>Basidiomycota</taxon>
        <taxon>Ustilaginomycotina</taxon>
        <taxon>Ustilaginomycetes</taxon>
        <taxon>Ustilaginales</taxon>
        <taxon>Ustilaginaceae</taxon>
        <taxon>Sporisorium</taxon>
    </lineage>
</organism>
<keyword evidence="2" id="KW-0963">Cytoplasm</keyword>
<protein>
    <recommendedName>
        <fullName evidence="5">GAR domain-containing protein</fullName>
    </recommendedName>
</protein>
<proteinExistence type="predicted"/>
<dbReference type="Pfam" id="PF02187">
    <property type="entry name" value="GAS2"/>
    <property type="match status" value="1"/>
</dbReference>
<feature type="domain" description="GAR" evidence="5">
    <location>
        <begin position="381"/>
        <end position="469"/>
    </location>
</feature>
<dbReference type="RefSeq" id="XP_029742471.1">
    <property type="nucleotide sequence ID" value="XM_029881085.1"/>
</dbReference>
<feature type="region of interest" description="Disordered" evidence="4">
    <location>
        <begin position="360"/>
        <end position="382"/>
    </location>
</feature>
<evidence type="ECO:0000256" key="4">
    <source>
        <dbReference type="SAM" id="MobiDB-lite"/>
    </source>
</evidence>
<dbReference type="Gene3D" id="3.30.920.20">
    <property type="entry name" value="Gas2-like domain"/>
    <property type="match status" value="1"/>
</dbReference>
<dbReference type="GO" id="GO:0005856">
    <property type="term" value="C:cytoskeleton"/>
    <property type="evidence" value="ECO:0007669"/>
    <property type="project" value="UniProtKB-SubCell"/>
</dbReference>
<reference evidence="6 7" key="1">
    <citation type="submission" date="2019-05" db="EMBL/GenBank/DDBJ databases">
        <title>Sporisorium graminicola CBS 10092 draft sequencing and annotation.</title>
        <authorList>
            <person name="Solano-Gonzalez S."/>
            <person name="Caddick M.X."/>
            <person name="Darby A."/>
        </authorList>
    </citation>
    <scope>NUCLEOTIDE SEQUENCE [LARGE SCALE GENOMIC DNA]</scope>
    <source>
        <strain evidence="6 7">CBS 10092</strain>
    </source>
</reference>
<feature type="compositionally biased region" description="Low complexity" evidence="4">
    <location>
        <begin position="216"/>
        <end position="226"/>
    </location>
</feature>
<comment type="caution">
    <text evidence="6">The sequence shown here is derived from an EMBL/GenBank/DDBJ whole genome shotgun (WGS) entry which is preliminary data.</text>
</comment>
<gene>
    <name evidence="6" type="ORF">EX895_000484</name>
</gene>
<dbReference type="EMBL" id="SRRM01000002">
    <property type="protein sequence ID" value="TKY90486.1"/>
    <property type="molecule type" value="Genomic_DNA"/>
</dbReference>
<dbReference type="OrthoDB" id="10017054at2759"/>
<dbReference type="Proteomes" id="UP000306050">
    <property type="component" value="Chromosome SGRAM_1"/>
</dbReference>
<dbReference type="SUPFAM" id="SSF143575">
    <property type="entry name" value="GAS2 domain-like"/>
    <property type="match status" value="1"/>
</dbReference>
<evidence type="ECO:0000256" key="1">
    <source>
        <dbReference type="ARBA" id="ARBA00004245"/>
    </source>
</evidence>
<dbReference type="InterPro" id="IPR003108">
    <property type="entry name" value="GAR_dom"/>
</dbReference>
<evidence type="ECO:0000256" key="2">
    <source>
        <dbReference type="ARBA" id="ARBA00022490"/>
    </source>
</evidence>
<feature type="region of interest" description="Disordered" evidence="4">
    <location>
        <begin position="177"/>
        <end position="226"/>
    </location>
</feature>
<evidence type="ECO:0000313" key="7">
    <source>
        <dbReference type="Proteomes" id="UP000306050"/>
    </source>
</evidence>
<feature type="region of interest" description="Disordered" evidence="4">
    <location>
        <begin position="492"/>
        <end position="525"/>
    </location>
</feature>
<dbReference type="KEGG" id="sgra:EX895_000484"/>
<feature type="compositionally biased region" description="Low complexity" evidence="4">
    <location>
        <begin position="570"/>
        <end position="591"/>
    </location>
</feature>
<accession>A0A4U7L196</accession>
<dbReference type="GO" id="GO:0008017">
    <property type="term" value="F:microtubule binding"/>
    <property type="evidence" value="ECO:0007669"/>
    <property type="project" value="InterPro"/>
</dbReference>
<evidence type="ECO:0000313" key="6">
    <source>
        <dbReference type="EMBL" id="TKY90486.1"/>
    </source>
</evidence>
<sequence length="597" mass="65940">MSDQDQLSSQDFVQLTRISRKKQDIERHIASLQSWPAWDPFKDISTYSAEIATLERSKTTLEGIASEVRNRQTECNCLEHDVQQFNLDDMKRLRSVAKAVSKRHLSGTDTDLLELALETVFALDKLLRLLRDRRREHDLTELRLQWENLIRSSWLDVVDLRHDIEAFERKCKALAAPRASATDSPATGGDSLLFSSKNGEHTSSDTPYDTKQRMPRSASSSSRLASESLKLETSRLVLRIRSFDTEKVRPAGRLLDLLIDQRQVPERLIDEQEKLEDALPQASVIEAKLSHTLSIHGKVFLSTSQARKSGELSEAAHENEGLDRAAITSKTADLVLQDKAPPMTSPDPPQVTRSGIQIRETSSSQPIATPVRHASNQYRPDPRDALDVAVGSIVNRMPISVSIKNASLASFGAAQRPGMFQDLSGQYWIGEPDPRLCFCRILPSNMVMVRVGGGWQELSEFIMQHFAHLANVPEDPTLGGSVRREAANLMWPRSASGPVGSPRLRTRSSVGSLRSSQVTHRGTPLQSSRIVTMPPLKTASILTPATRPNIQNALSTAPGPAVLENRDRSLSTPCKTSSLPSSSSSSSIIIHPSPPST</sequence>
<evidence type="ECO:0000256" key="3">
    <source>
        <dbReference type="ARBA" id="ARBA00023212"/>
    </source>
</evidence>
<keyword evidence="7" id="KW-1185">Reference proteome</keyword>
<feature type="region of interest" description="Disordered" evidence="4">
    <location>
        <begin position="550"/>
        <end position="597"/>
    </location>
</feature>
<dbReference type="PROSITE" id="PS51460">
    <property type="entry name" value="GAR"/>
    <property type="match status" value="1"/>
</dbReference>
<name>A0A4U7L196_9BASI</name>
<feature type="compositionally biased region" description="Polar residues" evidence="4">
    <location>
        <begin position="507"/>
        <end position="525"/>
    </location>
</feature>
<dbReference type="AlphaFoldDB" id="A0A4U7L196"/>